<dbReference type="PROSITE" id="PS50222">
    <property type="entry name" value="EF_HAND_2"/>
    <property type="match status" value="1"/>
</dbReference>
<keyword evidence="2" id="KW-0677">Repeat</keyword>
<dbReference type="PANTHER" id="PTHR34524">
    <property type="entry name" value="CALCYPHOSIN"/>
    <property type="match status" value="1"/>
</dbReference>
<organism evidence="6 7">
    <name type="scientific">Gonium pectorale</name>
    <name type="common">Green alga</name>
    <dbReference type="NCBI Taxonomy" id="33097"/>
    <lineage>
        <taxon>Eukaryota</taxon>
        <taxon>Viridiplantae</taxon>
        <taxon>Chlorophyta</taxon>
        <taxon>core chlorophytes</taxon>
        <taxon>Chlorophyceae</taxon>
        <taxon>CS clade</taxon>
        <taxon>Chlamydomonadales</taxon>
        <taxon>Volvocaceae</taxon>
        <taxon>Gonium</taxon>
    </lineage>
</organism>
<feature type="domain" description="EF-hand" evidence="5">
    <location>
        <begin position="80"/>
        <end position="115"/>
    </location>
</feature>
<dbReference type="InterPro" id="IPR011992">
    <property type="entry name" value="EF-hand-dom_pair"/>
</dbReference>
<evidence type="ECO:0000256" key="1">
    <source>
        <dbReference type="ARBA" id="ARBA00022723"/>
    </source>
</evidence>
<dbReference type="GO" id="GO:0005509">
    <property type="term" value="F:calcium ion binding"/>
    <property type="evidence" value="ECO:0007669"/>
    <property type="project" value="InterPro"/>
</dbReference>
<dbReference type="OrthoDB" id="444540at2759"/>
<accession>A0A150H4D1</accession>
<proteinExistence type="predicted"/>
<dbReference type="SMART" id="SM00054">
    <property type="entry name" value="EFh"/>
    <property type="match status" value="3"/>
</dbReference>
<protein>
    <recommendedName>
        <fullName evidence="5">EF-hand domain-containing protein</fullName>
    </recommendedName>
</protein>
<dbReference type="STRING" id="33097.A0A150H4D1"/>
<evidence type="ECO:0000259" key="5">
    <source>
        <dbReference type="PROSITE" id="PS50222"/>
    </source>
</evidence>
<dbReference type="PANTHER" id="PTHR34524:SF6">
    <property type="entry name" value="CALCYPHOSINE LIKE"/>
    <property type="match status" value="1"/>
</dbReference>
<dbReference type="SUPFAM" id="SSF47473">
    <property type="entry name" value="EF-hand"/>
    <property type="match status" value="1"/>
</dbReference>
<dbReference type="Pfam" id="PF13499">
    <property type="entry name" value="EF-hand_7"/>
    <property type="match status" value="1"/>
</dbReference>
<evidence type="ECO:0000256" key="4">
    <source>
        <dbReference type="SAM" id="MobiDB-lite"/>
    </source>
</evidence>
<comment type="caution">
    <text evidence="6">The sequence shown here is derived from an EMBL/GenBank/DDBJ whole genome shotgun (WGS) entry which is preliminary data.</text>
</comment>
<feature type="region of interest" description="Disordered" evidence="4">
    <location>
        <begin position="284"/>
        <end position="324"/>
    </location>
</feature>
<dbReference type="AlphaFoldDB" id="A0A150H4D1"/>
<keyword evidence="3" id="KW-0106">Calcium</keyword>
<dbReference type="InterPro" id="IPR051581">
    <property type="entry name" value="Ca-bind"/>
</dbReference>
<gene>
    <name evidence="6" type="ORF">GPECTOR_1g894</name>
</gene>
<dbReference type="InterPro" id="IPR002048">
    <property type="entry name" value="EF_hand_dom"/>
</dbReference>
<name>A0A150H4D1_GONPE</name>
<dbReference type="InterPro" id="IPR018247">
    <property type="entry name" value="EF_Hand_1_Ca_BS"/>
</dbReference>
<dbReference type="EMBL" id="LSYV01000002">
    <property type="protein sequence ID" value="KXZ56989.1"/>
    <property type="molecule type" value="Genomic_DNA"/>
</dbReference>
<evidence type="ECO:0000313" key="6">
    <source>
        <dbReference type="EMBL" id="KXZ56989.1"/>
    </source>
</evidence>
<evidence type="ECO:0000256" key="3">
    <source>
        <dbReference type="ARBA" id="ARBA00022837"/>
    </source>
</evidence>
<dbReference type="Proteomes" id="UP000075714">
    <property type="component" value="Unassembled WGS sequence"/>
</dbReference>
<sequence length="324" mass="35022">MLSLTTATADVEAAAEPADACPAPDCTATAVAALKAALKLRGTHGIISIGKKFRSMDDSGDHKLSYTEFKKALLEMRLGLPEADMMRLFRHFDADASGFVSYDELLVTLRGQLSERRLDMVHRCYKVLDRTGDGRVTLADLERRYDGSRHPDVVAGTKTQRTVLLEFLGMFEGAGGGTAGDGQVDFDEFKAYYAMVSANIDEGPSGDDYFELMMRNVWHVSGGEGWCANTTCKRVLVVLDDDTQKVVELTDDFDVDTKDLAAVKAKLAEQGMTNIKSVALYGDMSSTESGGSSAAPPSPSPSASPGSARNRRNPDHNRSSIIFG</sequence>
<dbReference type="CDD" id="cd00051">
    <property type="entry name" value="EFh"/>
    <property type="match status" value="1"/>
</dbReference>
<keyword evidence="7" id="KW-1185">Reference proteome</keyword>
<dbReference type="PROSITE" id="PS00018">
    <property type="entry name" value="EF_HAND_1"/>
    <property type="match status" value="2"/>
</dbReference>
<keyword evidence="1" id="KW-0479">Metal-binding</keyword>
<evidence type="ECO:0000313" key="7">
    <source>
        <dbReference type="Proteomes" id="UP000075714"/>
    </source>
</evidence>
<dbReference type="Gene3D" id="1.10.238.10">
    <property type="entry name" value="EF-hand"/>
    <property type="match status" value="2"/>
</dbReference>
<reference evidence="7" key="1">
    <citation type="journal article" date="2016" name="Nat. Commun.">
        <title>The Gonium pectorale genome demonstrates co-option of cell cycle regulation during the evolution of multicellularity.</title>
        <authorList>
            <person name="Hanschen E.R."/>
            <person name="Marriage T.N."/>
            <person name="Ferris P.J."/>
            <person name="Hamaji T."/>
            <person name="Toyoda A."/>
            <person name="Fujiyama A."/>
            <person name="Neme R."/>
            <person name="Noguchi H."/>
            <person name="Minakuchi Y."/>
            <person name="Suzuki M."/>
            <person name="Kawai-Toyooka H."/>
            <person name="Smith D.R."/>
            <person name="Sparks H."/>
            <person name="Anderson J."/>
            <person name="Bakaric R."/>
            <person name="Luria V."/>
            <person name="Karger A."/>
            <person name="Kirschner M.W."/>
            <person name="Durand P.M."/>
            <person name="Michod R.E."/>
            <person name="Nozaki H."/>
            <person name="Olson B.J."/>
        </authorList>
    </citation>
    <scope>NUCLEOTIDE SEQUENCE [LARGE SCALE GENOMIC DNA]</scope>
    <source>
        <strain evidence="7">NIES-2863</strain>
    </source>
</reference>
<evidence type="ECO:0000256" key="2">
    <source>
        <dbReference type="ARBA" id="ARBA00022737"/>
    </source>
</evidence>